<evidence type="ECO:0000259" key="1">
    <source>
        <dbReference type="PROSITE" id="PS50097"/>
    </source>
</evidence>
<dbReference type="InParanoid" id="A0A165E2S7"/>
<reference evidence="2 3" key="1">
    <citation type="journal article" date="2016" name="Mol. Biol. Evol.">
        <title>Comparative Genomics of Early-Diverging Mushroom-Forming Fungi Provides Insights into the Origins of Lignocellulose Decay Capabilities.</title>
        <authorList>
            <person name="Nagy L.G."/>
            <person name="Riley R."/>
            <person name="Tritt A."/>
            <person name="Adam C."/>
            <person name="Daum C."/>
            <person name="Floudas D."/>
            <person name="Sun H."/>
            <person name="Yadav J.S."/>
            <person name="Pangilinan J."/>
            <person name="Larsson K.H."/>
            <person name="Matsuura K."/>
            <person name="Barry K."/>
            <person name="Labutti K."/>
            <person name="Kuo R."/>
            <person name="Ohm R.A."/>
            <person name="Bhattacharya S.S."/>
            <person name="Shirouzu T."/>
            <person name="Yoshinaga Y."/>
            <person name="Martin F.M."/>
            <person name="Grigoriev I.V."/>
            <person name="Hibbett D.S."/>
        </authorList>
    </citation>
    <scope>NUCLEOTIDE SEQUENCE [LARGE SCALE GENOMIC DNA]</scope>
    <source>
        <strain evidence="2 3">HHB12029</strain>
    </source>
</reference>
<organism evidence="2 3">
    <name type="scientific">Exidia glandulosa HHB12029</name>
    <dbReference type="NCBI Taxonomy" id="1314781"/>
    <lineage>
        <taxon>Eukaryota</taxon>
        <taxon>Fungi</taxon>
        <taxon>Dikarya</taxon>
        <taxon>Basidiomycota</taxon>
        <taxon>Agaricomycotina</taxon>
        <taxon>Agaricomycetes</taxon>
        <taxon>Auriculariales</taxon>
        <taxon>Exidiaceae</taxon>
        <taxon>Exidia</taxon>
    </lineage>
</organism>
<accession>A0A165E2S7</accession>
<protein>
    <recommendedName>
        <fullName evidence="1">BTB domain-containing protein</fullName>
    </recommendedName>
</protein>
<dbReference type="EMBL" id="KV426171">
    <property type="protein sequence ID" value="KZV85941.1"/>
    <property type="molecule type" value="Genomic_DNA"/>
</dbReference>
<dbReference type="InterPro" id="IPR000210">
    <property type="entry name" value="BTB/POZ_dom"/>
</dbReference>
<dbReference type="Proteomes" id="UP000077266">
    <property type="component" value="Unassembled WGS sequence"/>
</dbReference>
<dbReference type="AlphaFoldDB" id="A0A165E2S7"/>
<proteinExistence type="predicted"/>
<keyword evidence="3" id="KW-1185">Reference proteome</keyword>
<dbReference type="OrthoDB" id="3036049at2759"/>
<dbReference type="PROSITE" id="PS50097">
    <property type="entry name" value="BTB"/>
    <property type="match status" value="1"/>
</dbReference>
<gene>
    <name evidence="2" type="ORF">EXIGLDRAFT_725399</name>
</gene>
<evidence type="ECO:0000313" key="2">
    <source>
        <dbReference type="EMBL" id="KZV85941.1"/>
    </source>
</evidence>
<sequence length="386" mass="42208">MAAHPDDTYFLEDGSVVLLAGETLFKVHYTRLIELSPAFKHLVETISAQVDGEPALIVEGVSAAQLKSFLWAIYASPEDVEDFFESSNSVEMCMRLVNIAAVAQQYACTRRAAWALPKLHAAWGVLKDPVPAYLVQGLLSVHTTQTIPLPAHIHQRLLRDIELGRPGVIGGIIYSGPRCTPRDLLGAAYYAALLLGPNGWEESLALSSEHHNVLYRGYHNVAEHWRGMEGFPPPLAHACAYDEEQRCDRAWRHAWTLCVASDTVRDPERANADILGRLSAARAAVHAACNGRVTIAGQEVEVGLKSRMKEKCVERAQEAVERAIEFVKSQLCNFFVPTARGEAVVVSPILSDLTASSSRTAASSRTMSAFASGRTGRVARAMLVPR</sequence>
<evidence type="ECO:0000313" key="3">
    <source>
        <dbReference type="Proteomes" id="UP000077266"/>
    </source>
</evidence>
<name>A0A165E2S7_EXIGL</name>
<feature type="domain" description="BTB" evidence="1">
    <location>
        <begin position="14"/>
        <end position="82"/>
    </location>
</feature>